<dbReference type="AlphaFoldDB" id="A0A0A9HC29"/>
<reference evidence="1" key="2">
    <citation type="journal article" date="2015" name="Data Brief">
        <title>Shoot transcriptome of the giant reed, Arundo donax.</title>
        <authorList>
            <person name="Barrero R.A."/>
            <person name="Guerrero F.D."/>
            <person name="Moolhuijzen P."/>
            <person name="Goolsby J.A."/>
            <person name="Tidwell J."/>
            <person name="Bellgard S.E."/>
            <person name="Bellgard M.I."/>
        </authorList>
    </citation>
    <scope>NUCLEOTIDE SEQUENCE</scope>
    <source>
        <tissue evidence="1">Shoot tissue taken approximately 20 cm above the soil surface</tissue>
    </source>
</reference>
<accession>A0A0A9HC29</accession>
<evidence type="ECO:0000313" key="1">
    <source>
        <dbReference type="EMBL" id="JAE33369.1"/>
    </source>
</evidence>
<reference evidence="1" key="1">
    <citation type="submission" date="2014-09" db="EMBL/GenBank/DDBJ databases">
        <authorList>
            <person name="Magalhaes I.L.F."/>
            <person name="Oliveira U."/>
            <person name="Santos F.R."/>
            <person name="Vidigal T.H.D.A."/>
            <person name="Brescovit A.D."/>
            <person name="Santos A.J."/>
        </authorList>
    </citation>
    <scope>NUCLEOTIDE SEQUENCE</scope>
    <source>
        <tissue evidence="1">Shoot tissue taken approximately 20 cm above the soil surface</tissue>
    </source>
</reference>
<sequence>MRTCGMGLGRGFQLGI</sequence>
<name>A0A0A9HC29_ARUDO</name>
<dbReference type="EMBL" id="GBRH01164527">
    <property type="protein sequence ID" value="JAE33369.1"/>
    <property type="molecule type" value="Transcribed_RNA"/>
</dbReference>
<proteinExistence type="predicted"/>
<protein>
    <submittedName>
        <fullName evidence="1">Uncharacterized protein</fullName>
    </submittedName>
</protein>
<organism evidence="1">
    <name type="scientific">Arundo donax</name>
    <name type="common">Giant reed</name>
    <name type="synonym">Donax arundinaceus</name>
    <dbReference type="NCBI Taxonomy" id="35708"/>
    <lineage>
        <taxon>Eukaryota</taxon>
        <taxon>Viridiplantae</taxon>
        <taxon>Streptophyta</taxon>
        <taxon>Embryophyta</taxon>
        <taxon>Tracheophyta</taxon>
        <taxon>Spermatophyta</taxon>
        <taxon>Magnoliopsida</taxon>
        <taxon>Liliopsida</taxon>
        <taxon>Poales</taxon>
        <taxon>Poaceae</taxon>
        <taxon>PACMAD clade</taxon>
        <taxon>Arundinoideae</taxon>
        <taxon>Arundineae</taxon>
        <taxon>Arundo</taxon>
    </lineage>
</organism>